<dbReference type="SMART" id="SM00198">
    <property type="entry name" value="SCP"/>
    <property type="match status" value="1"/>
</dbReference>
<dbReference type="eggNOG" id="KOG3017">
    <property type="taxonomic scope" value="Eukaryota"/>
</dbReference>
<dbReference type="Proteomes" id="UP000007266">
    <property type="component" value="Linkage group 2"/>
</dbReference>
<dbReference type="HOGENOM" id="CLU_061271_0_0_1"/>
<dbReference type="InterPro" id="IPR035940">
    <property type="entry name" value="CAP_sf"/>
</dbReference>
<reference evidence="4 5" key="1">
    <citation type="journal article" date="2008" name="Nature">
        <title>The genome of the model beetle and pest Tribolium castaneum.</title>
        <authorList>
            <consortium name="Tribolium Genome Sequencing Consortium"/>
            <person name="Richards S."/>
            <person name="Gibbs R.A."/>
            <person name="Weinstock G.M."/>
            <person name="Brown S.J."/>
            <person name="Denell R."/>
            <person name="Beeman R.W."/>
            <person name="Gibbs R."/>
            <person name="Beeman R.W."/>
            <person name="Brown S.J."/>
            <person name="Bucher G."/>
            <person name="Friedrich M."/>
            <person name="Grimmelikhuijzen C.J."/>
            <person name="Klingler M."/>
            <person name="Lorenzen M."/>
            <person name="Richards S."/>
            <person name="Roth S."/>
            <person name="Schroder R."/>
            <person name="Tautz D."/>
            <person name="Zdobnov E.M."/>
            <person name="Muzny D."/>
            <person name="Gibbs R.A."/>
            <person name="Weinstock G.M."/>
            <person name="Attaway T."/>
            <person name="Bell S."/>
            <person name="Buhay C.J."/>
            <person name="Chandrabose M.N."/>
            <person name="Chavez D."/>
            <person name="Clerk-Blankenburg K.P."/>
            <person name="Cree A."/>
            <person name="Dao M."/>
            <person name="Davis C."/>
            <person name="Chacko J."/>
            <person name="Dinh H."/>
            <person name="Dugan-Rocha S."/>
            <person name="Fowler G."/>
            <person name="Garner T.T."/>
            <person name="Garnes J."/>
            <person name="Gnirke A."/>
            <person name="Hawes A."/>
            <person name="Hernandez J."/>
            <person name="Hines S."/>
            <person name="Holder M."/>
            <person name="Hume J."/>
            <person name="Jhangiani S.N."/>
            <person name="Joshi V."/>
            <person name="Khan Z.M."/>
            <person name="Jackson L."/>
            <person name="Kovar C."/>
            <person name="Kowis A."/>
            <person name="Lee S."/>
            <person name="Lewis L.R."/>
            <person name="Margolis J."/>
            <person name="Morgan M."/>
            <person name="Nazareth L.V."/>
            <person name="Nguyen N."/>
            <person name="Okwuonu G."/>
            <person name="Parker D."/>
            <person name="Richards S."/>
            <person name="Ruiz S.J."/>
            <person name="Santibanez J."/>
            <person name="Savard J."/>
            <person name="Scherer S.E."/>
            <person name="Schneider B."/>
            <person name="Sodergren E."/>
            <person name="Tautz D."/>
            <person name="Vattahil S."/>
            <person name="Villasana D."/>
            <person name="White C.S."/>
            <person name="Wright R."/>
            <person name="Park Y."/>
            <person name="Beeman R.W."/>
            <person name="Lord J."/>
            <person name="Oppert B."/>
            <person name="Lorenzen M."/>
            <person name="Brown S."/>
            <person name="Wang L."/>
            <person name="Savard J."/>
            <person name="Tautz D."/>
            <person name="Richards S."/>
            <person name="Weinstock G."/>
            <person name="Gibbs R.A."/>
            <person name="Liu Y."/>
            <person name="Worley K."/>
            <person name="Weinstock G."/>
            <person name="Elsik C.G."/>
            <person name="Reese J.T."/>
            <person name="Elhaik E."/>
            <person name="Landan G."/>
            <person name="Graur D."/>
            <person name="Arensburger P."/>
            <person name="Atkinson P."/>
            <person name="Beeman R.W."/>
            <person name="Beidler J."/>
            <person name="Brown S.J."/>
            <person name="Demuth J.P."/>
            <person name="Drury D.W."/>
            <person name="Du Y.Z."/>
            <person name="Fujiwara H."/>
            <person name="Lorenzen M."/>
            <person name="Maselli V."/>
            <person name="Osanai M."/>
            <person name="Park Y."/>
            <person name="Robertson H.M."/>
            <person name="Tu Z."/>
            <person name="Wang J.J."/>
            <person name="Wang S."/>
            <person name="Richards S."/>
            <person name="Song H."/>
            <person name="Zhang L."/>
            <person name="Sodergren E."/>
            <person name="Werner D."/>
            <person name="Stanke M."/>
            <person name="Morgenstern B."/>
            <person name="Solovyev V."/>
            <person name="Kosarev P."/>
            <person name="Brown G."/>
            <person name="Chen H.C."/>
            <person name="Ermolaeva O."/>
            <person name="Hlavina W."/>
            <person name="Kapustin Y."/>
            <person name="Kiryutin B."/>
            <person name="Kitts P."/>
            <person name="Maglott D."/>
            <person name="Pruitt K."/>
            <person name="Sapojnikov V."/>
            <person name="Souvorov A."/>
            <person name="Mackey A.J."/>
            <person name="Waterhouse R.M."/>
            <person name="Wyder S."/>
            <person name="Zdobnov E.M."/>
            <person name="Zdobnov E.M."/>
            <person name="Wyder S."/>
            <person name="Kriventseva E.V."/>
            <person name="Kadowaki T."/>
            <person name="Bork P."/>
            <person name="Aranda M."/>
            <person name="Bao R."/>
            <person name="Beermann A."/>
            <person name="Berns N."/>
            <person name="Bolognesi R."/>
            <person name="Bonneton F."/>
            <person name="Bopp D."/>
            <person name="Brown S.J."/>
            <person name="Bucher G."/>
            <person name="Butts T."/>
            <person name="Chaumot A."/>
            <person name="Denell R.E."/>
            <person name="Ferrier D.E."/>
            <person name="Friedrich M."/>
            <person name="Gordon C.M."/>
            <person name="Jindra M."/>
            <person name="Klingler M."/>
            <person name="Lan Q."/>
            <person name="Lattorff H.M."/>
            <person name="Laudet V."/>
            <person name="von Levetsow C."/>
            <person name="Liu Z."/>
            <person name="Lutz R."/>
            <person name="Lynch J.A."/>
            <person name="da Fonseca R.N."/>
            <person name="Posnien N."/>
            <person name="Reuter R."/>
            <person name="Roth S."/>
            <person name="Savard J."/>
            <person name="Schinko J.B."/>
            <person name="Schmitt C."/>
            <person name="Schoppmeier M."/>
            <person name="Schroder R."/>
            <person name="Shippy T.D."/>
            <person name="Simonnet F."/>
            <person name="Marques-Souza H."/>
            <person name="Tautz D."/>
            <person name="Tomoyasu Y."/>
            <person name="Trauner J."/>
            <person name="Van der Zee M."/>
            <person name="Vervoort M."/>
            <person name="Wittkopp N."/>
            <person name="Wimmer E.A."/>
            <person name="Yang X."/>
            <person name="Jones A.K."/>
            <person name="Sattelle D.B."/>
            <person name="Ebert P.R."/>
            <person name="Nelson D."/>
            <person name="Scott J.G."/>
            <person name="Beeman R.W."/>
            <person name="Muthukrishnan S."/>
            <person name="Kramer K.J."/>
            <person name="Arakane Y."/>
            <person name="Beeman R.W."/>
            <person name="Zhu Q."/>
            <person name="Hogenkamp D."/>
            <person name="Dixit R."/>
            <person name="Oppert B."/>
            <person name="Jiang H."/>
            <person name="Zou Z."/>
            <person name="Marshall J."/>
            <person name="Elpidina E."/>
            <person name="Vinokurov K."/>
            <person name="Oppert C."/>
            <person name="Zou Z."/>
            <person name="Evans J."/>
            <person name="Lu Z."/>
            <person name="Zhao P."/>
            <person name="Sumathipala N."/>
            <person name="Altincicek B."/>
            <person name="Vilcinskas A."/>
            <person name="Williams M."/>
            <person name="Hultmark D."/>
            <person name="Hetru C."/>
            <person name="Jiang H."/>
            <person name="Grimmelikhuijzen C.J."/>
            <person name="Hauser F."/>
            <person name="Cazzamali G."/>
            <person name="Williamson M."/>
            <person name="Park Y."/>
            <person name="Li B."/>
            <person name="Tanaka Y."/>
            <person name="Predel R."/>
            <person name="Neupert S."/>
            <person name="Schachtner J."/>
            <person name="Verleyen P."/>
            <person name="Raible F."/>
            <person name="Bork P."/>
            <person name="Friedrich M."/>
            <person name="Walden K.K."/>
            <person name="Robertson H.M."/>
            <person name="Angeli S."/>
            <person name="Foret S."/>
            <person name="Bucher G."/>
            <person name="Schuetz S."/>
            <person name="Maleszka R."/>
            <person name="Wimmer E.A."/>
            <person name="Beeman R.W."/>
            <person name="Lorenzen M."/>
            <person name="Tomoyasu Y."/>
            <person name="Miller S.C."/>
            <person name="Grossmann D."/>
            <person name="Bucher G."/>
        </authorList>
    </citation>
    <scope>NUCLEOTIDE SEQUENCE [LARGE SCALE GENOMIC DNA]</scope>
    <source>
        <strain evidence="4 5">Georgia GA2</strain>
    </source>
</reference>
<evidence type="ECO:0000313" key="5">
    <source>
        <dbReference type="Proteomes" id="UP000007266"/>
    </source>
</evidence>
<comment type="subcellular location">
    <subcellularLocation>
        <location evidence="1">Secreted</location>
    </subcellularLocation>
</comment>
<evidence type="ECO:0000259" key="3">
    <source>
        <dbReference type="SMART" id="SM00198"/>
    </source>
</evidence>
<dbReference type="GO" id="GO:0005615">
    <property type="term" value="C:extracellular space"/>
    <property type="evidence" value="ECO:0000318"/>
    <property type="project" value="GO_Central"/>
</dbReference>
<keyword evidence="2" id="KW-0964">Secreted</keyword>
<dbReference type="OrthoDB" id="414826at2759"/>
<dbReference type="CDD" id="cd05380">
    <property type="entry name" value="CAP_euk"/>
    <property type="match status" value="1"/>
</dbReference>
<evidence type="ECO:0000256" key="1">
    <source>
        <dbReference type="ARBA" id="ARBA00004613"/>
    </source>
</evidence>
<feature type="domain" description="SCP" evidence="3">
    <location>
        <begin position="29"/>
        <end position="195"/>
    </location>
</feature>
<dbReference type="KEGG" id="tca:103314676"/>
<dbReference type="EMBL" id="KQ971309">
    <property type="protein sequence ID" value="EEZ99142.2"/>
    <property type="molecule type" value="Genomic_DNA"/>
</dbReference>
<dbReference type="SUPFAM" id="SSF55797">
    <property type="entry name" value="PR-1-like"/>
    <property type="match status" value="1"/>
</dbReference>
<dbReference type="Gene3D" id="3.40.33.10">
    <property type="entry name" value="CAP"/>
    <property type="match status" value="1"/>
</dbReference>
<dbReference type="AlphaFoldDB" id="D6WC11"/>
<gene>
    <name evidence="4" type="primary">AUGUSTUS-3.0.2_12923</name>
    <name evidence="4" type="ORF">TcasGA2_TC012923</name>
</gene>
<evidence type="ECO:0000313" key="4">
    <source>
        <dbReference type="EMBL" id="EEZ99142.2"/>
    </source>
</evidence>
<proteinExistence type="predicted"/>
<organism evidence="4 5">
    <name type="scientific">Tribolium castaneum</name>
    <name type="common">Red flour beetle</name>
    <dbReference type="NCBI Taxonomy" id="7070"/>
    <lineage>
        <taxon>Eukaryota</taxon>
        <taxon>Metazoa</taxon>
        <taxon>Ecdysozoa</taxon>
        <taxon>Arthropoda</taxon>
        <taxon>Hexapoda</taxon>
        <taxon>Insecta</taxon>
        <taxon>Pterygota</taxon>
        <taxon>Neoptera</taxon>
        <taxon>Endopterygota</taxon>
        <taxon>Coleoptera</taxon>
        <taxon>Polyphaga</taxon>
        <taxon>Cucujiformia</taxon>
        <taxon>Tenebrionidae</taxon>
        <taxon>Tenebrionidae incertae sedis</taxon>
        <taxon>Tribolium</taxon>
    </lineage>
</organism>
<name>D6WC11_TRICA</name>
<protein>
    <submittedName>
        <fullName evidence="4">CRISP/Allergen/PR-1-like Protein</fullName>
    </submittedName>
</protein>
<dbReference type="Pfam" id="PF00188">
    <property type="entry name" value="CAP"/>
    <property type="match status" value="1"/>
</dbReference>
<evidence type="ECO:0000256" key="2">
    <source>
        <dbReference type="ARBA" id="ARBA00022525"/>
    </source>
</evidence>
<sequence length="274" mass="30794">MSCGKVEHSACKCSRAGGREELDLKNITNFRKLLLDLHNEARNNVASGKETRGELTSASNMMAVSYSLELEYFARCYMRNRFTGRLEPGNCRVMSNGRKAGQCVIGSKGKQTDLSWVKKAFEQWMGQIQYIRKRYIDSYSLPSGGDGENGDFIEIMWAAVNEIGCARIYAKDIKKLKYIMPYETGLICNYGITISEDQNLSPNEPGRPVFKRGKPCSECPEFTKCNKEYTSLCGEIAPLPTGPAYDFDNTSKAMTNKLKRLTLLVVTFSFLVLL</sequence>
<keyword evidence="5" id="KW-1185">Reference proteome</keyword>
<dbReference type="OMA" id="ICVIRRI"/>
<dbReference type="InterPro" id="IPR014044">
    <property type="entry name" value="CAP_dom"/>
</dbReference>
<accession>D6WC11</accession>
<reference evidence="4 5" key="2">
    <citation type="journal article" date="2010" name="Nucleic Acids Res.">
        <title>BeetleBase in 2010: revisions to provide comprehensive genomic information for Tribolium castaneum.</title>
        <authorList>
            <person name="Kim H.S."/>
            <person name="Murphy T."/>
            <person name="Xia J."/>
            <person name="Caragea D."/>
            <person name="Park Y."/>
            <person name="Beeman R.W."/>
            <person name="Lorenzen M.D."/>
            <person name="Butcher S."/>
            <person name="Manak J.R."/>
            <person name="Brown S.J."/>
        </authorList>
    </citation>
    <scope>GENOME REANNOTATION</scope>
    <source>
        <strain evidence="4 5">Georgia GA2</strain>
    </source>
</reference>